<dbReference type="RefSeq" id="WP_123643820.1">
    <property type="nucleotide sequence ID" value="NZ_ML119091.1"/>
</dbReference>
<feature type="transmembrane region" description="Helical" evidence="7">
    <location>
        <begin position="190"/>
        <end position="213"/>
    </location>
</feature>
<organism evidence="9 10">
    <name type="scientific">Histidinibacterium lentulum</name>
    <dbReference type="NCBI Taxonomy" id="2480588"/>
    <lineage>
        <taxon>Bacteria</taxon>
        <taxon>Pseudomonadati</taxon>
        <taxon>Pseudomonadota</taxon>
        <taxon>Alphaproteobacteria</taxon>
        <taxon>Rhodobacterales</taxon>
        <taxon>Paracoccaceae</taxon>
        <taxon>Histidinibacterium</taxon>
    </lineage>
</organism>
<name>A0A3N2QRJ5_9RHOB</name>
<feature type="transmembrane region" description="Helical" evidence="7">
    <location>
        <begin position="225"/>
        <end position="249"/>
    </location>
</feature>
<protein>
    <submittedName>
        <fullName evidence="9">ABC transporter permease</fullName>
    </submittedName>
</protein>
<keyword evidence="6 7" id="KW-0472">Membrane</keyword>
<evidence type="ECO:0000256" key="4">
    <source>
        <dbReference type="ARBA" id="ARBA00022692"/>
    </source>
</evidence>
<dbReference type="SUPFAM" id="SSF161098">
    <property type="entry name" value="MetI-like"/>
    <property type="match status" value="1"/>
</dbReference>
<keyword evidence="2 7" id="KW-0813">Transport</keyword>
<accession>A0A3N2QRJ5</accession>
<feature type="transmembrane region" description="Helical" evidence="7">
    <location>
        <begin position="79"/>
        <end position="99"/>
    </location>
</feature>
<evidence type="ECO:0000256" key="2">
    <source>
        <dbReference type="ARBA" id="ARBA00022448"/>
    </source>
</evidence>
<dbReference type="GO" id="GO:0055085">
    <property type="term" value="P:transmembrane transport"/>
    <property type="evidence" value="ECO:0007669"/>
    <property type="project" value="InterPro"/>
</dbReference>
<dbReference type="PROSITE" id="PS50928">
    <property type="entry name" value="ABC_TM1"/>
    <property type="match status" value="1"/>
</dbReference>
<dbReference type="PANTHER" id="PTHR30151">
    <property type="entry name" value="ALKANE SULFONATE ABC TRANSPORTER-RELATED, MEMBRANE SUBUNIT"/>
    <property type="match status" value="1"/>
</dbReference>
<evidence type="ECO:0000313" key="9">
    <source>
        <dbReference type="EMBL" id="ROT97814.1"/>
    </source>
</evidence>
<sequence>MSDESIPGLSAEDGLTWRRVFNHLAILVAFLTVWEMLTVTGIADELLYPRPTLIIYSFYSLFIDQGIVWRHLWITMATVLSGFVVGTILGISLAVVAGLSETARRYMKPYIIVLEATPRIAIGPLMLAWLGFGFEAKLAIVTLVCFFAPFINTLTGFLSADEDQIELMRSLGASKWQILTKAMVPDAMPLIMAGIRLAMASALGGALVAEFISSNEGMGVLLNNLAAVLQMSAAFAALLTLTVLGFFLYRIMESLESWIIFWHHDDSMRRVARKRQTYWSKL</sequence>
<dbReference type="GO" id="GO:0005886">
    <property type="term" value="C:plasma membrane"/>
    <property type="evidence" value="ECO:0007669"/>
    <property type="project" value="UniProtKB-SubCell"/>
</dbReference>
<feature type="domain" description="ABC transmembrane type-1" evidence="8">
    <location>
        <begin position="72"/>
        <end position="250"/>
    </location>
</feature>
<dbReference type="EMBL" id="RDRB01000011">
    <property type="protein sequence ID" value="ROT97814.1"/>
    <property type="molecule type" value="Genomic_DNA"/>
</dbReference>
<feature type="transmembrane region" description="Helical" evidence="7">
    <location>
        <begin position="20"/>
        <end position="41"/>
    </location>
</feature>
<dbReference type="OrthoDB" id="9786495at2"/>
<evidence type="ECO:0000256" key="5">
    <source>
        <dbReference type="ARBA" id="ARBA00022989"/>
    </source>
</evidence>
<comment type="similarity">
    <text evidence="7">Belongs to the binding-protein-dependent transport system permease family.</text>
</comment>
<feature type="transmembrane region" description="Helical" evidence="7">
    <location>
        <begin position="138"/>
        <end position="160"/>
    </location>
</feature>
<keyword evidence="3" id="KW-1003">Cell membrane</keyword>
<proteinExistence type="inferred from homology"/>
<evidence type="ECO:0000256" key="6">
    <source>
        <dbReference type="ARBA" id="ARBA00023136"/>
    </source>
</evidence>
<dbReference type="Proteomes" id="UP000268016">
    <property type="component" value="Unassembled WGS sequence"/>
</dbReference>
<dbReference type="InterPro" id="IPR035906">
    <property type="entry name" value="MetI-like_sf"/>
</dbReference>
<evidence type="ECO:0000256" key="1">
    <source>
        <dbReference type="ARBA" id="ARBA00004651"/>
    </source>
</evidence>
<keyword evidence="10" id="KW-1185">Reference proteome</keyword>
<evidence type="ECO:0000259" key="8">
    <source>
        <dbReference type="PROSITE" id="PS50928"/>
    </source>
</evidence>
<keyword evidence="4 7" id="KW-0812">Transmembrane</keyword>
<dbReference type="Gene3D" id="1.10.3720.10">
    <property type="entry name" value="MetI-like"/>
    <property type="match status" value="1"/>
</dbReference>
<dbReference type="PANTHER" id="PTHR30151:SF20">
    <property type="entry name" value="ABC TRANSPORTER PERMEASE PROTEIN HI_0355-RELATED"/>
    <property type="match status" value="1"/>
</dbReference>
<comment type="subcellular location">
    <subcellularLocation>
        <location evidence="1 7">Cell membrane</location>
        <topology evidence="1 7">Multi-pass membrane protein</topology>
    </subcellularLocation>
</comment>
<comment type="caution">
    <text evidence="9">The sequence shown here is derived from an EMBL/GenBank/DDBJ whole genome shotgun (WGS) entry which is preliminary data.</text>
</comment>
<dbReference type="AlphaFoldDB" id="A0A3N2QRJ5"/>
<dbReference type="InterPro" id="IPR000515">
    <property type="entry name" value="MetI-like"/>
</dbReference>
<evidence type="ECO:0000313" key="10">
    <source>
        <dbReference type="Proteomes" id="UP000268016"/>
    </source>
</evidence>
<dbReference type="Pfam" id="PF00528">
    <property type="entry name" value="BPD_transp_1"/>
    <property type="match status" value="1"/>
</dbReference>
<dbReference type="CDD" id="cd06261">
    <property type="entry name" value="TM_PBP2"/>
    <property type="match status" value="1"/>
</dbReference>
<evidence type="ECO:0000256" key="3">
    <source>
        <dbReference type="ARBA" id="ARBA00022475"/>
    </source>
</evidence>
<keyword evidence="5 7" id="KW-1133">Transmembrane helix</keyword>
<evidence type="ECO:0000256" key="7">
    <source>
        <dbReference type="RuleBase" id="RU363032"/>
    </source>
</evidence>
<gene>
    <name evidence="9" type="ORF">EAT49_18615</name>
</gene>
<reference evidence="9 10" key="1">
    <citation type="submission" date="2018-10" db="EMBL/GenBank/DDBJ databases">
        <title>Histidinibacterium lentulum gen. nov., sp. nov., a marine bacterium from the culture broth of Picochlorum sp. 122.</title>
        <authorList>
            <person name="Wang G."/>
        </authorList>
    </citation>
    <scope>NUCLEOTIDE SEQUENCE [LARGE SCALE GENOMIC DNA]</scope>
    <source>
        <strain evidence="9 10">B17</strain>
    </source>
</reference>
<feature type="transmembrane region" description="Helical" evidence="7">
    <location>
        <begin position="111"/>
        <end position="132"/>
    </location>
</feature>